<name>A0ABP4PBV5_9ACTN</name>
<evidence type="ECO:0000259" key="4">
    <source>
        <dbReference type="PROSITE" id="PS50893"/>
    </source>
</evidence>
<dbReference type="Gene3D" id="3.40.50.300">
    <property type="entry name" value="P-loop containing nucleotide triphosphate hydrolases"/>
    <property type="match status" value="1"/>
</dbReference>
<dbReference type="Pfam" id="PF00005">
    <property type="entry name" value="ABC_tran"/>
    <property type="match status" value="1"/>
</dbReference>
<evidence type="ECO:0000256" key="2">
    <source>
        <dbReference type="ARBA" id="ARBA00022741"/>
    </source>
</evidence>
<dbReference type="RefSeq" id="WP_344515853.1">
    <property type="nucleotide sequence ID" value="NZ_BAAAQD010000067.1"/>
</dbReference>
<keyword evidence="3 5" id="KW-0067">ATP-binding</keyword>
<dbReference type="Pfam" id="PF12399">
    <property type="entry name" value="BCA_ABC_TP_C"/>
    <property type="match status" value="1"/>
</dbReference>
<dbReference type="SUPFAM" id="SSF52540">
    <property type="entry name" value="P-loop containing nucleoside triphosphate hydrolases"/>
    <property type="match status" value="1"/>
</dbReference>
<comment type="caution">
    <text evidence="5">The sequence shown here is derived from an EMBL/GenBank/DDBJ whole genome shotgun (WGS) entry which is preliminary data.</text>
</comment>
<dbReference type="InterPro" id="IPR032823">
    <property type="entry name" value="BCA_ABC_TP_C"/>
</dbReference>
<keyword evidence="1" id="KW-0813">Transport</keyword>
<dbReference type="GO" id="GO:0005524">
    <property type="term" value="F:ATP binding"/>
    <property type="evidence" value="ECO:0007669"/>
    <property type="project" value="UniProtKB-KW"/>
</dbReference>
<dbReference type="SMART" id="SM00382">
    <property type="entry name" value="AAA"/>
    <property type="match status" value="1"/>
</dbReference>
<evidence type="ECO:0000256" key="1">
    <source>
        <dbReference type="ARBA" id="ARBA00022448"/>
    </source>
</evidence>
<protein>
    <submittedName>
        <fullName evidence="5">ABC transporter ATP-binding protein</fullName>
    </submittedName>
</protein>
<organism evidence="5 6">
    <name type="scientific">Dactylosporangium maewongense</name>
    <dbReference type="NCBI Taxonomy" id="634393"/>
    <lineage>
        <taxon>Bacteria</taxon>
        <taxon>Bacillati</taxon>
        <taxon>Actinomycetota</taxon>
        <taxon>Actinomycetes</taxon>
        <taxon>Micromonosporales</taxon>
        <taxon>Micromonosporaceae</taxon>
        <taxon>Dactylosporangium</taxon>
    </lineage>
</organism>
<reference evidence="6" key="1">
    <citation type="journal article" date="2019" name="Int. J. Syst. Evol. Microbiol.">
        <title>The Global Catalogue of Microorganisms (GCM) 10K type strain sequencing project: providing services to taxonomists for standard genome sequencing and annotation.</title>
        <authorList>
            <consortium name="The Broad Institute Genomics Platform"/>
            <consortium name="The Broad Institute Genome Sequencing Center for Infectious Disease"/>
            <person name="Wu L."/>
            <person name="Ma J."/>
        </authorList>
    </citation>
    <scope>NUCLEOTIDE SEQUENCE [LARGE SCALE GENOMIC DNA]</scope>
    <source>
        <strain evidence="6">JCM 15933</strain>
    </source>
</reference>
<accession>A0ABP4PBV5</accession>
<keyword evidence="2" id="KW-0547">Nucleotide-binding</keyword>
<dbReference type="InterPro" id="IPR003439">
    <property type="entry name" value="ABC_transporter-like_ATP-bd"/>
</dbReference>
<sequence>MSTHAATTVTSILSVDTITVRFAGLTALDNVSFEVADASVHAVIGPNGAGKSTLFNVISGVYSPDAGTVRFNGTDLTSRAPHAIARLGIARTFQNIALLNTESVEDNLLLGRHLLTRTGFVAAGLRLPRSRNEERRHRARVREIAAFVGLAERLDIPVGTLPYGDQKRVEIARALCLEPALLLLDEPAAGMNAHETAGLAHLVRDIRDELEIPILLIEHDMGLVMGIADRVSVLDFGRLIADGTPNQIQRDPEVQRAYLGVDGAEPGVH</sequence>
<proteinExistence type="predicted"/>
<dbReference type="Proteomes" id="UP001501470">
    <property type="component" value="Unassembled WGS sequence"/>
</dbReference>
<dbReference type="CDD" id="cd03219">
    <property type="entry name" value="ABC_Mj1267_LivG_branched"/>
    <property type="match status" value="1"/>
</dbReference>
<dbReference type="InterPro" id="IPR003593">
    <property type="entry name" value="AAA+_ATPase"/>
</dbReference>
<dbReference type="PROSITE" id="PS50893">
    <property type="entry name" value="ABC_TRANSPORTER_2"/>
    <property type="match status" value="1"/>
</dbReference>
<evidence type="ECO:0000313" key="5">
    <source>
        <dbReference type="EMBL" id="GAA1577663.1"/>
    </source>
</evidence>
<dbReference type="PANTHER" id="PTHR45772">
    <property type="entry name" value="CONSERVED COMPONENT OF ABC TRANSPORTER FOR NATURAL AMINO ACIDS-RELATED"/>
    <property type="match status" value="1"/>
</dbReference>
<dbReference type="PANTHER" id="PTHR45772:SF1">
    <property type="entry name" value="ABC TRANSPORTER ATP-BINDING PROTEIN"/>
    <property type="match status" value="1"/>
</dbReference>
<gene>
    <name evidence="5" type="ORF">GCM10009827_119320</name>
</gene>
<feature type="domain" description="ABC transporter" evidence="4">
    <location>
        <begin position="13"/>
        <end position="261"/>
    </location>
</feature>
<dbReference type="EMBL" id="BAAAQD010000067">
    <property type="protein sequence ID" value="GAA1577663.1"/>
    <property type="molecule type" value="Genomic_DNA"/>
</dbReference>
<dbReference type="InterPro" id="IPR051120">
    <property type="entry name" value="ABC_AA/LPS_Transport"/>
</dbReference>
<evidence type="ECO:0000313" key="6">
    <source>
        <dbReference type="Proteomes" id="UP001501470"/>
    </source>
</evidence>
<dbReference type="InterPro" id="IPR027417">
    <property type="entry name" value="P-loop_NTPase"/>
</dbReference>
<evidence type="ECO:0000256" key="3">
    <source>
        <dbReference type="ARBA" id="ARBA00022840"/>
    </source>
</evidence>
<keyword evidence="6" id="KW-1185">Reference proteome</keyword>